<evidence type="ECO:0000256" key="5">
    <source>
        <dbReference type="PROSITE-ProRule" id="PRU00335"/>
    </source>
</evidence>
<evidence type="ECO:0000256" key="3">
    <source>
        <dbReference type="ARBA" id="ARBA00023125"/>
    </source>
</evidence>
<keyword evidence="1" id="KW-0678">Repressor</keyword>
<name>A0ABS4WGH1_9MICC</name>
<dbReference type="SUPFAM" id="SSF48498">
    <property type="entry name" value="Tetracyclin repressor-like, C-terminal domain"/>
    <property type="match status" value="1"/>
</dbReference>
<dbReference type="Gene3D" id="1.10.357.10">
    <property type="entry name" value="Tetracycline Repressor, domain 2"/>
    <property type="match status" value="1"/>
</dbReference>
<feature type="DNA-binding region" description="H-T-H motif" evidence="5">
    <location>
        <begin position="27"/>
        <end position="46"/>
    </location>
</feature>
<dbReference type="PANTHER" id="PTHR30055">
    <property type="entry name" value="HTH-TYPE TRANSCRIPTIONAL REGULATOR RUTR"/>
    <property type="match status" value="1"/>
</dbReference>
<dbReference type="InterPro" id="IPR009057">
    <property type="entry name" value="Homeodomain-like_sf"/>
</dbReference>
<comment type="caution">
    <text evidence="7">The sequence shown here is derived from an EMBL/GenBank/DDBJ whole genome shotgun (WGS) entry which is preliminary data.</text>
</comment>
<dbReference type="Pfam" id="PF00440">
    <property type="entry name" value="TetR_N"/>
    <property type="match status" value="1"/>
</dbReference>
<organism evidence="7 8">
    <name type="scientific">Paeniglutamicibacter psychrophenolicus</name>
    <dbReference type="NCBI Taxonomy" id="257454"/>
    <lineage>
        <taxon>Bacteria</taxon>
        <taxon>Bacillati</taxon>
        <taxon>Actinomycetota</taxon>
        <taxon>Actinomycetes</taxon>
        <taxon>Micrococcales</taxon>
        <taxon>Micrococcaceae</taxon>
        <taxon>Paeniglutamicibacter</taxon>
    </lineage>
</organism>
<proteinExistence type="predicted"/>
<gene>
    <name evidence="7" type="ORF">JOF46_003043</name>
</gene>
<dbReference type="RefSeq" id="WP_245348598.1">
    <property type="nucleotide sequence ID" value="NZ_BAAAMI010000008.1"/>
</dbReference>
<protein>
    <submittedName>
        <fullName evidence="7">AcrR family transcriptional regulator</fullName>
    </submittedName>
</protein>
<dbReference type="InterPro" id="IPR001647">
    <property type="entry name" value="HTH_TetR"/>
</dbReference>
<dbReference type="PROSITE" id="PS50977">
    <property type="entry name" value="HTH_TETR_2"/>
    <property type="match status" value="1"/>
</dbReference>
<keyword evidence="2" id="KW-0805">Transcription regulation</keyword>
<dbReference type="InterPro" id="IPR039538">
    <property type="entry name" value="BetI_C"/>
</dbReference>
<feature type="domain" description="HTH tetR-type" evidence="6">
    <location>
        <begin position="4"/>
        <end position="64"/>
    </location>
</feature>
<keyword evidence="4" id="KW-0804">Transcription</keyword>
<keyword evidence="3 5" id="KW-0238">DNA-binding</keyword>
<evidence type="ECO:0000259" key="6">
    <source>
        <dbReference type="PROSITE" id="PS50977"/>
    </source>
</evidence>
<dbReference type="Proteomes" id="UP000766570">
    <property type="component" value="Unassembled WGS sequence"/>
</dbReference>
<dbReference type="Pfam" id="PF13977">
    <property type="entry name" value="TetR_C_6"/>
    <property type="match status" value="1"/>
</dbReference>
<dbReference type="PANTHER" id="PTHR30055:SF238">
    <property type="entry name" value="MYCOFACTOCIN BIOSYNTHESIS TRANSCRIPTIONAL REGULATOR MFTR-RELATED"/>
    <property type="match status" value="1"/>
</dbReference>
<evidence type="ECO:0000313" key="7">
    <source>
        <dbReference type="EMBL" id="MBP2375131.1"/>
    </source>
</evidence>
<sequence length="199" mass="22008">MAPPQRRALIAEAARQAILRDGLRNTGLREIARQAQTSVGTVTYHFAGIHEIFAEAAVLEMDSFYTPLVEAADAETNAVPALLLLVDPLFDGSEESLRHWRFWSDYWSESARFPDLPAEEYGRLNLWRSACERTIRRGIGDGTFRADADPRSVAVKTSAYVDGISTQLSLGAPGLDHNLARAWVRQFLQCELGAAFEAG</sequence>
<evidence type="ECO:0000313" key="8">
    <source>
        <dbReference type="Proteomes" id="UP000766570"/>
    </source>
</evidence>
<evidence type="ECO:0000256" key="4">
    <source>
        <dbReference type="ARBA" id="ARBA00023163"/>
    </source>
</evidence>
<dbReference type="InterPro" id="IPR050109">
    <property type="entry name" value="HTH-type_TetR-like_transc_reg"/>
</dbReference>
<keyword evidence="8" id="KW-1185">Reference proteome</keyword>
<dbReference type="InterPro" id="IPR036271">
    <property type="entry name" value="Tet_transcr_reg_TetR-rel_C_sf"/>
</dbReference>
<evidence type="ECO:0000256" key="1">
    <source>
        <dbReference type="ARBA" id="ARBA00022491"/>
    </source>
</evidence>
<reference evidence="7 8" key="1">
    <citation type="submission" date="2021-03" db="EMBL/GenBank/DDBJ databases">
        <title>Sequencing the genomes of 1000 actinobacteria strains.</title>
        <authorList>
            <person name="Klenk H.-P."/>
        </authorList>
    </citation>
    <scope>NUCLEOTIDE SEQUENCE [LARGE SCALE GENOMIC DNA]</scope>
    <source>
        <strain evidence="7 8">DSM 15454</strain>
    </source>
</reference>
<dbReference type="SUPFAM" id="SSF46689">
    <property type="entry name" value="Homeodomain-like"/>
    <property type="match status" value="1"/>
</dbReference>
<accession>A0ABS4WGH1</accession>
<dbReference type="EMBL" id="JAGIOE010000001">
    <property type="protein sequence ID" value="MBP2375131.1"/>
    <property type="molecule type" value="Genomic_DNA"/>
</dbReference>
<evidence type="ECO:0000256" key="2">
    <source>
        <dbReference type="ARBA" id="ARBA00023015"/>
    </source>
</evidence>